<comment type="caution">
    <text evidence="1">The sequence shown here is derived from an EMBL/GenBank/DDBJ whole genome shotgun (WGS) entry which is preliminary data.</text>
</comment>
<name>A0ABT4BKZ6_9STAP</name>
<evidence type="ECO:0000313" key="2">
    <source>
        <dbReference type="Proteomes" id="UP001072952"/>
    </source>
</evidence>
<reference evidence="1" key="1">
    <citation type="journal article" date="2022" name="Int. J. Mol. Sci.">
        <title>Phenotypic and Genotypic Virulence Characterisation of Staphylococcus pettenkoferi Strains Isolated from Human Bloodstream and Diabetic Foot Infections.</title>
        <authorList>
            <person name="Magnan C."/>
            <person name="Ahmad-Mansour N."/>
            <person name="Pouget C."/>
            <person name="Morsli M."/>
            <person name="Huc-Brandt S."/>
            <person name="Pantel A."/>
            <person name="Dunyach-Remy C."/>
            <person name="Sotto A."/>
            <person name="Molle V."/>
            <person name="Lavigne J.-P."/>
        </authorList>
    </citation>
    <scope>NUCLEOTIDE SEQUENCE</scope>
    <source>
        <strain evidence="1">NSP012P</strain>
    </source>
</reference>
<dbReference type="RefSeq" id="WP_268213470.1">
    <property type="nucleotide sequence ID" value="NZ_JANSLD010000027.1"/>
</dbReference>
<organism evidence="1 2">
    <name type="scientific">Staphylococcus pettenkoferi</name>
    <dbReference type="NCBI Taxonomy" id="170573"/>
    <lineage>
        <taxon>Bacteria</taxon>
        <taxon>Bacillati</taxon>
        <taxon>Bacillota</taxon>
        <taxon>Bacilli</taxon>
        <taxon>Bacillales</taxon>
        <taxon>Staphylococcaceae</taxon>
        <taxon>Staphylococcus</taxon>
    </lineage>
</organism>
<gene>
    <name evidence="1" type="ORF">NW133_07385</name>
</gene>
<keyword evidence="2" id="KW-1185">Reference proteome</keyword>
<dbReference type="EMBL" id="JANSLD010000027">
    <property type="protein sequence ID" value="MCY1583350.1"/>
    <property type="molecule type" value="Genomic_DNA"/>
</dbReference>
<reference evidence="1" key="2">
    <citation type="submission" date="2022-08" db="EMBL/GenBank/DDBJ databases">
        <authorList>
            <person name="Magnan C."/>
        </authorList>
    </citation>
    <scope>NUCLEOTIDE SEQUENCE</scope>
    <source>
        <strain evidence="1">NSP012P</strain>
    </source>
</reference>
<sequence length="109" mass="12207">MNQHLTLEVAQLDKNGKTMRDKYSKPLVMTQDYPCATRVHGEEIRTSQLRVEDSRDEIDVMPDVPVQEGAKVIYSTITGEIKTGTILAISETMNLSGSKIYFRTCVVNG</sequence>
<dbReference type="Proteomes" id="UP001072952">
    <property type="component" value="Unassembled WGS sequence"/>
</dbReference>
<accession>A0ABT4BKZ6</accession>
<protein>
    <submittedName>
        <fullName evidence="1">Uncharacterized protein</fullName>
    </submittedName>
</protein>
<proteinExistence type="predicted"/>
<evidence type="ECO:0000313" key="1">
    <source>
        <dbReference type="EMBL" id="MCY1583350.1"/>
    </source>
</evidence>